<dbReference type="EMBL" id="VUJU01012801">
    <property type="protein sequence ID" value="KAF0706743.1"/>
    <property type="molecule type" value="Genomic_DNA"/>
</dbReference>
<sequence length="305" mass="34101">NHHLSEQSKSSNQYVEYENFGRRIVDMNYVFYQIKNSNHKGTFGCSFLNMTFISEKKHGLRSTFKFKCDVCNIIMFIESEKSKPETYLPINEAAVSGSISAGIGFTQLSELCAAMDIPCMTSCTFVLVQGFINNKIRYIAEAQMKIAGDEERRLAIEAGTVDVDGIPMCTVVADEQWSERSYKTKYDALSGVATIIGYTSKKILFVGIRNRFCSTTSMVPDGIADGFKQSIQMHGLQYNKLIGDGDSSVTKRLAVIMPYGPRVRGGLGRDQPTIQSFLVAQLLNVYLPLSFWKKMFTQIIVITGL</sequence>
<gene>
    <name evidence="2" type="ORF">FWK35_00032907</name>
</gene>
<dbReference type="OrthoDB" id="6617602at2759"/>
<feature type="non-terminal residue" evidence="2">
    <location>
        <position position="1"/>
    </location>
</feature>
<dbReference type="InterPro" id="IPR049012">
    <property type="entry name" value="Mutator_transp_dom"/>
</dbReference>
<protein>
    <recommendedName>
        <fullName evidence="1">Mutator-like transposase domain-containing protein</fullName>
    </recommendedName>
</protein>
<keyword evidence="3" id="KW-1185">Reference proteome</keyword>
<proteinExistence type="predicted"/>
<evidence type="ECO:0000313" key="2">
    <source>
        <dbReference type="EMBL" id="KAF0706743.1"/>
    </source>
</evidence>
<evidence type="ECO:0000313" key="3">
    <source>
        <dbReference type="Proteomes" id="UP000478052"/>
    </source>
</evidence>
<evidence type="ECO:0000259" key="1">
    <source>
        <dbReference type="Pfam" id="PF20700"/>
    </source>
</evidence>
<organism evidence="2 3">
    <name type="scientific">Aphis craccivora</name>
    <name type="common">Cowpea aphid</name>
    <dbReference type="NCBI Taxonomy" id="307492"/>
    <lineage>
        <taxon>Eukaryota</taxon>
        <taxon>Metazoa</taxon>
        <taxon>Ecdysozoa</taxon>
        <taxon>Arthropoda</taxon>
        <taxon>Hexapoda</taxon>
        <taxon>Insecta</taxon>
        <taxon>Pterygota</taxon>
        <taxon>Neoptera</taxon>
        <taxon>Paraneoptera</taxon>
        <taxon>Hemiptera</taxon>
        <taxon>Sternorrhyncha</taxon>
        <taxon>Aphidomorpha</taxon>
        <taxon>Aphidoidea</taxon>
        <taxon>Aphididae</taxon>
        <taxon>Aphidini</taxon>
        <taxon>Aphis</taxon>
        <taxon>Aphis</taxon>
    </lineage>
</organism>
<comment type="caution">
    <text evidence="2">The sequence shown here is derived from an EMBL/GenBank/DDBJ whole genome shotgun (WGS) entry which is preliminary data.</text>
</comment>
<accession>A0A6G0VRK1</accession>
<dbReference type="Pfam" id="PF20700">
    <property type="entry name" value="Mutator"/>
    <property type="match status" value="1"/>
</dbReference>
<feature type="domain" description="Mutator-like transposase" evidence="1">
    <location>
        <begin position="21"/>
        <end position="216"/>
    </location>
</feature>
<reference evidence="2 3" key="1">
    <citation type="submission" date="2019-08" db="EMBL/GenBank/DDBJ databases">
        <title>Whole genome of Aphis craccivora.</title>
        <authorList>
            <person name="Voronova N.V."/>
            <person name="Shulinski R.S."/>
            <person name="Bandarenka Y.V."/>
            <person name="Zhorov D.G."/>
            <person name="Warner D."/>
        </authorList>
    </citation>
    <scope>NUCLEOTIDE SEQUENCE [LARGE SCALE GENOMIC DNA]</scope>
    <source>
        <strain evidence="2">180601</strain>
        <tissue evidence="2">Whole Body</tissue>
    </source>
</reference>
<dbReference type="Proteomes" id="UP000478052">
    <property type="component" value="Unassembled WGS sequence"/>
</dbReference>
<name>A0A6G0VRK1_APHCR</name>
<dbReference type="AlphaFoldDB" id="A0A6G0VRK1"/>